<evidence type="ECO:0000313" key="2">
    <source>
        <dbReference type="Proteomes" id="UP000479710"/>
    </source>
</evidence>
<dbReference type="EMBL" id="SPHZ02000011">
    <property type="protein sequence ID" value="KAF0890580.1"/>
    <property type="molecule type" value="Genomic_DNA"/>
</dbReference>
<reference evidence="1 2" key="1">
    <citation type="submission" date="2019-11" db="EMBL/GenBank/DDBJ databases">
        <title>Whole genome sequence of Oryza granulata.</title>
        <authorList>
            <person name="Li W."/>
        </authorList>
    </citation>
    <scope>NUCLEOTIDE SEQUENCE [LARGE SCALE GENOMIC DNA]</scope>
    <source>
        <strain evidence="2">cv. Menghai</strain>
        <tissue evidence="1">Leaf</tissue>
    </source>
</reference>
<protein>
    <submittedName>
        <fullName evidence="1">Uncharacterized protein</fullName>
    </submittedName>
</protein>
<comment type="caution">
    <text evidence="1">The sequence shown here is derived from an EMBL/GenBank/DDBJ whole genome shotgun (WGS) entry which is preliminary data.</text>
</comment>
<accession>A0A6G1BRJ5</accession>
<dbReference type="Proteomes" id="UP000479710">
    <property type="component" value="Unassembled WGS sequence"/>
</dbReference>
<gene>
    <name evidence="1" type="ORF">E2562_003789</name>
</gene>
<dbReference type="AlphaFoldDB" id="A0A6G1BRJ5"/>
<keyword evidence="2" id="KW-1185">Reference proteome</keyword>
<organism evidence="1 2">
    <name type="scientific">Oryza meyeriana var. granulata</name>
    <dbReference type="NCBI Taxonomy" id="110450"/>
    <lineage>
        <taxon>Eukaryota</taxon>
        <taxon>Viridiplantae</taxon>
        <taxon>Streptophyta</taxon>
        <taxon>Embryophyta</taxon>
        <taxon>Tracheophyta</taxon>
        <taxon>Spermatophyta</taxon>
        <taxon>Magnoliopsida</taxon>
        <taxon>Liliopsida</taxon>
        <taxon>Poales</taxon>
        <taxon>Poaceae</taxon>
        <taxon>BOP clade</taxon>
        <taxon>Oryzoideae</taxon>
        <taxon>Oryzeae</taxon>
        <taxon>Oryzinae</taxon>
        <taxon>Oryza</taxon>
        <taxon>Oryza meyeriana</taxon>
    </lineage>
</organism>
<name>A0A6G1BRJ5_9ORYZ</name>
<proteinExistence type="predicted"/>
<sequence length="256" mass="27781">MQLDSKDDALSLISAVLVSEVPLTVVPEPARAQCSELDREGSQLIIEGRGPGCGEEGLEGAIGGEEVVVDGGAVDEHLVGLVEAEAGGVELDHIAVLGPPPSSPLVSLTLPPSSRQRLDLELGAILRRPPFDPVPYISTDSKPIASDGGCASDKEYTGERNSECPLAAEESARAFGWLCSPGSWQWSAPLFRWCSMWWEEVNMQKECHPLSWKKRQPVVDRHRFLPGLPLFPLFLVLIADTGGDREDGAEEIHWRV</sequence>
<evidence type="ECO:0000313" key="1">
    <source>
        <dbReference type="EMBL" id="KAF0890580.1"/>
    </source>
</evidence>